<evidence type="ECO:0000256" key="1">
    <source>
        <dbReference type="SAM" id="Phobius"/>
    </source>
</evidence>
<keyword evidence="1" id="KW-0812">Transmembrane</keyword>
<reference evidence="3 4" key="1">
    <citation type="submission" date="2016-09" db="EMBL/GenBank/DDBJ databases">
        <authorList>
            <person name="Capua I."/>
            <person name="De Benedictis P."/>
            <person name="Joannis T."/>
            <person name="Lombin L.H."/>
            <person name="Cattoli G."/>
        </authorList>
    </citation>
    <scope>NUCLEOTIDE SEQUENCE [LARGE SCALE GENOMIC DNA]</scope>
    <source>
        <strain evidence="3 4">ISLP-3</strain>
    </source>
</reference>
<dbReference type="RefSeq" id="WP_093182979.1">
    <property type="nucleotide sequence ID" value="NZ_FMYH01000003.1"/>
</dbReference>
<organism evidence="3 4">
    <name type="scientific">Sanguibacter gelidistatuariae</name>
    <dbReference type="NCBI Taxonomy" id="1814289"/>
    <lineage>
        <taxon>Bacteria</taxon>
        <taxon>Bacillati</taxon>
        <taxon>Actinomycetota</taxon>
        <taxon>Actinomycetes</taxon>
        <taxon>Micrococcales</taxon>
        <taxon>Sanguibacteraceae</taxon>
        <taxon>Sanguibacter</taxon>
    </lineage>
</organism>
<dbReference type="STRING" id="1814289.SAMN05216410_2093"/>
<dbReference type="Pfam" id="PF07853">
    <property type="entry name" value="DUF1648"/>
    <property type="match status" value="1"/>
</dbReference>
<sequence>MTVSAAPAPSMHRRSTTLLGLALPLIILVSSAVLAWSWKDTLPDPVATHWGTDGVDGFGSLTGAIAVILVIGVLVTILLWAISFRTGKMSSTRRMVNGLNVWTAVLLSTILLGTLHAQKGLIDAADVGGVGGTIALGMALATVAGVLVAVVTPACAAAPATDRVPADASRLPLGDGERAVWFQRPRGGVGLAVGFLAAAGTGVAAIATSDWWMLLVTASLVALMAAMFSWVARVDEAGLHVRSSLGVPRTHIPLDEILQARATTVRCFREFGGWGWRIGRDGRVGVVLRSGDALEVTRTGGGVFVVTVDDAQTGAALLNTLADRARATHPVE</sequence>
<feature type="domain" description="DUF1648" evidence="2">
    <location>
        <begin position="25"/>
        <end position="71"/>
    </location>
</feature>
<keyword evidence="1" id="KW-0472">Membrane</keyword>
<name>A0A1G6N9Z0_9MICO</name>
<dbReference type="EMBL" id="FMYH01000003">
    <property type="protein sequence ID" value="SDC64638.1"/>
    <property type="molecule type" value="Genomic_DNA"/>
</dbReference>
<dbReference type="InterPro" id="IPR012867">
    <property type="entry name" value="DUF1648"/>
</dbReference>
<keyword evidence="4" id="KW-1185">Reference proteome</keyword>
<dbReference type="Proteomes" id="UP000199039">
    <property type="component" value="Unassembled WGS sequence"/>
</dbReference>
<proteinExistence type="predicted"/>
<evidence type="ECO:0000313" key="3">
    <source>
        <dbReference type="EMBL" id="SDC64638.1"/>
    </source>
</evidence>
<dbReference type="OrthoDB" id="3178004at2"/>
<evidence type="ECO:0000259" key="2">
    <source>
        <dbReference type="Pfam" id="PF07853"/>
    </source>
</evidence>
<keyword evidence="1" id="KW-1133">Transmembrane helix</keyword>
<evidence type="ECO:0000313" key="4">
    <source>
        <dbReference type="Proteomes" id="UP000199039"/>
    </source>
</evidence>
<feature type="transmembrane region" description="Helical" evidence="1">
    <location>
        <begin position="61"/>
        <end position="84"/>
    </location>
</feature>
<feature type="transmembrane region" description="Helical" evidence="1">
    <location>
        <begin position="135"/>
        <end position="160"/>
    </location>
</feature>
<gene>
    <name evidence="3" type="ORF">SAMN05216410_2093</name>
</gene>
<accession>A0A1G6N9Z0</accession>
<feature type="transmembrane region" description="Helical" evidence="1">
    <location>
        <begin position="96"/>
        <end position="115"/>
    </location>
</feature>
<feature type="transmembrane region" description="Helical" evidence="1">
    <location>
        <begin position="188"/>
        <end position="206"/>
    </location>
</feature>
<protein>
    <recommendedName>
        <fullName evidence="2">DUF1648 domain-containing protein</fullName>
    </recommendedName>
</protein>
<dbReference type="AlphaFoldDB" id="A0A1G6N9Z0"/>
<feature type="transmembrane region" description="Helical" evidence="1">
    <location>
        <begin position="212"/>
        <end position="232"/>
    </location>
</feature>